<evidence type="ECO:0000313" key="2">
    <source>
        <dbReference type="EMBL" id="KWZ76524.1"/>
    </source>
</evidence>
<organism evidence="2 3">
    <name type="scientific">Heyndrickxia coagulans</name>
    <name type="common">Weizmannia coagulans</name>
    <dbReference type="NCBI Taxonomy" id="1398"/>
    <lineage>
        <taxon>Bacteria</taxon>
        <taxon>Bacillati</taxon>
        <taxon>Bacillota</taxon>
        <taxon>Bacilli</taxon>
        <taxon>Bacillales</taxon>
        <taxon>Bacillaceae</taxon>
        <taxon>Heyndrickxia</taxon>
    </lineage>
</organism>
<evidence type="ECO:0000256" key="1">
    <source>
        <dbReference type="SAM" id="MobiDB-lite"/>
    </source>
</evidence>
<accession>A0A133KAI8</accession>
<comment type="caution">
    <text evidence="2">The sequence shown here is derived from an EMBL/GenBank/DDBJ whole genome shotgun (WGS) entry which is preliminary data.</text>
</comment>
<feature type="region of interest" description="Disordered" evidence="1">
    <location>
        <begin position="1"/>
        <end position="53"/>
    </location>
</feature>
<feature type="compositionally biased region" description="Basic and acidic residues" evidence="1">
    <location>
        <begin position="39"/>
        <end position="53"/>
    </location>
</feature>
<dbReference type="Proteomes" id="UP000070376">
    <property type="component" value="Unassembled WGS sequence"/>
</dbReference>
<dbReference type="AlphaFoldDB" id="A0A133KAI8"/>
<protein>
    <submittedName>
        <fullName evidence="2">Uncharacterized protein</fullName>
    </submittedName>
</protein>
<reference evidence="3" key="1">
    <citation type="submission" date="2016-01" db="EMBL/GenBank/DDBJ databases">
        <authorList>
            <person name="Mitreva M."/>
            <person name="Pepin K.H."/>
            <person name="Mihindukulasuriya K.A."/>
            <person name="Fulton R."/>
            <person name="Fronick C."/>
            <person name="O'Laughlin M."/>
            <person name="Miner T."/>
            <person name="Herter B."/>
            <person name="Rosa B.A."/>
            <person name="Cordes M."/>
            <person name="Tomlinson C."/>
            <person name="Wollam A."/>
            <person name="Palsikar V.B."/>
            <person name="Mardis E.R."/>
            <person name="Wilson R.K."/>
        </authorList>
    </citation>
    <scope>NUCLEOTIDE SEQUENCE [LARGE SCALE GENOMIC DNA]</scope>
    <source>
        <strain evidence="3">GED7749B</strain>
    </source>
</reference>
<gene>
    <name evidence="2" type="ORF">HMPREF3213_03774</name>
</gene>
<evidence type="ECO:0000313" key="3">
    <source>
        <dbReference type="Proteomes" id="UP000070376"/>
    </source>
</evidence>
<proteinExistence type="predicted"/>
<dbReference type="PATRIC" id="fig|1398.22.peg.3777"/>
<name>A0A133KAI8_HEYCO</name>
<dbReference type="EMBL" id="LRPN01000197">
    <property type="protein sequence ID" value="KWZ76524.1"/>
    <property type="molecule type" value="Genomic_DNA"/>
</dbReference>
<sequence length="53" mass="6142">MEFDGKPTSAQTKTGDVRTRSIRQCCRMERKGNANQSRVKPDLQVCDRTEKKR</sequence>